<keyword evidence="8" id="KW-1185">Reference proteome</keyword>
<dbReference type="EMBL" id="FOFS01000018">
    <property type="protein sequence ID" value="SER17309.1"/>
    <property type="molecule type" value="Genomic_DNA"/>
</dbReference>
<dbReference type="PANTHER" id="PTHR30055:SF234">
    <property type="entry name" value="HTH-TYPE TRANSCRIPTIONAL REGULATOR BETI"/>
    <property type="match status" value="1"/>
</dbReference>
<feature type="region of interest" description="Disordered" evidence="5">
    <location>
        <begin position="1"/>
        <end position="24"/>
    </location>
</feature>
<reference evidence="7 8" key="1">
    <citation type="submission" date="2016-10" db="EMBL/GenBank/DDBJ databases">
        <authorList>
            <person name="de Groot N.N."/>
        </authorList>
    </citation>
    <scope>NUCLEOTIDE SEQUENCE [LARGE SCALE GENOMIC DNA]</scope>
    <source>
        <strain evidence="7 8">DSM 25927</strain>
    </source>
</reference>
<dbReference type="GO" id="GO:0000976">
    <property type="term" value="F:transcription cis-regulatory region binding"/>
    <property type="evidence" value="ECO:0007669"/>
    <property type="project" value="TreeGrafter"/>
</dbReference>
<protein>
    <submittedName>
        <fullName evidence="7">Transcriptional regulator, TetR family</fullName>
    </submittedName>
</protein>
<keyword evidence="2 4" id="KW-0238">DNA-binding</keyword>
<sequence>MIRPEAQPEYSHSPMPTQIRKRPRQQRSNASWLAILEAAAQLFQQHGFAGTSTNKVAARAGVSIGTLYQYFPNKEALLLALAEQHLSEAGAALQGCFEQLRRAPLDAAQTLDSLIDATVQLHRHQPQLHRLLFEFAPRSEALMQRLRALEQMLAAALAPELQRLGIAGEQPGLRALLIVQAVEAQVHAAVLSPPAQGSQACIAQIKSLWRRMAQAGALP</sequence>
<dbReference type="PROSITE" id="PS50977">
    <property type="entry name" value="HTH_TETR_2"/>
    <property type="match status" value="1"/>
</dbReference>
<evidence type="ECO:0000256" key="1">
    <source>
        <dbReference type="ARBA" id="ARBA00023015"/>
    </source>
</evidence>
<feature type="domain" description="HTH tetR-type" evidence="6">
    <location>
        <begin position="29"/>
        <end position="89"/>
    </location>
</feature>
<dbReference type="InterPro" id="IPR050109">
    <property type="entry name" value="HTH-type_TetR-like_transc_reg"/>
</dbReference>
<dbReference type="Pfam" id="PF17918">
    <property type="entry name" value="TetR_C_15"/>
    <property type="match status" value="1"/>
</dbReference>
<proteinExistence type="predicted"/>
<dbReference type="AlphaFoldDB" id="A0A1H9M179"/>
<dbReference type="Proteomes" id="UP000199233">
    <property type="component" value="Unassembled WGS sequence"/>
</dbReference>
<dbReference type="SUPFAM" id="SSF48498">
    <property type="entry name" value="Tetracyclin repressor-like, C-terminal domain"/>
    <property type="match status" value="1"/>
</dbReference>
<dbReference type="PANTHER" id="PTHR30055">
    <property type="entry name" value="HTH-TYPE TRANSCRIPTIONAL REGULATOR RUTR"/>
    <property type="match status" value="1"/>
</dbReference>
<evidence type="ECO:0000256" key="5">
    <source>
        <dbReference type="SAM" id="MobiDB-lite"/>
    </source>
</evidence>
<dbReference type="STRING" id="489703.SAMN04488038_11830"/>
<dbReference type="SUPFAM" id="SSF46689">
    <property type="entry name" value="Homeodomain-like"/>
    <property type="match status" value="1"/>
</dbReference>
<evidence type="ECO:0000256" key="3">
    <source>
        <dbReference type="ARBA" id="ARBA00023163"/>
    </source>
</evidence>
<feature type="DNA-binding region" description="H-T-H motif" evidence="4">
    <location>
        <begin position="52"/>
        <end position="71"/>
    </location>
</feature>
<dbReference type="InterPro" id="IPR001647">
    <property type="entry name" value="HTH_TetR"/>
</dbReference>
<evidence type="ECO:0000313" key="7">
    <source>
        <dbReference type="EMBL" id="SER17309.1"/>
    </source>
</evidence>
<organism evidence="7 8">
    <name type="scientific">Solimonas aquatica</name>
    <dbReference type="NCBI Taxonomy" id="489703"/>
    <lineage>
        <taxon>Bacteria</taxon>
        <taxon>Pseudomonadati</taxon>
        <taxon>Pseudomonadota</taxon>
        <taxon>Gammaproteobacteria</taxon>
        <taxon>Nevskiales</taxon>
        <taxon>Nevskiaceae</taxon>
        <taxon>Solimonas</taxon>
    </lineage>
</organism>
<evidence type="ECO:0000259" key="6">
    <source>
        <dbReference type="PROSITE" id="PS50977"/>
    </source>
</evidence>
<dbReference type="PRINTS" id="PR00455">
    <property type="entry name" value="HTHTETR"/>
</dbReference>
<dbReference type="InterPro" id="IPR009057">
    <property type="entry name" value="Homeodomain-like_sf"/>
</dbReference>
<dbReference type="Gene3D" id="1.10.357.10">
    <property type="entry name" value="Tetracycline Repressor, domain 2"/>
    <property type="match status" value="1"/>
</dbReference>
<dbReference type="InterPro" id="IPR023772">
    <property type="entry name" value="DNA-bd_HTH_TetR-type_CS"/>
</dbReference>
<name>A0A1H9M179_9GAMM</name>
<dbReference type="Pfam" id="PF00440">
    <property type="entry name" value="TetR_N"/>
    <property type="match status" value="1"/>
</dbReference>
<dbReference type="InterPro" id="IPR036271">
    <property type="entry name" value="Tet_transcr_reg_TetR-rel_C_sf"/>
</dbReference>
<keyword evidence="3" id="KW-0804">Transcription</keyword>
<gene>
    <name evidence="7" type="ORF">SAMN04488038_11830</name>
</gene>
<evidence type="ECO:0000256" key="4">
    <source>
        <dbReference type="PROSITE-ProRule" id="PRU00335"/>
    </source>
</evidence>
<accession>A0A1H9M179</accession>
<dbReference type="GO" id="GO:0003700">
    <property type="term" value="F:DNA-binding transcription factor activity"/>
    <property type="evidence" value="ECO:0007669"/>
    <property type="project" value="TreeGrafter"/>
</dbReference>
<dbReference type="PROSITE" id="PS01081">
    <property type="entry name" value="HTH_TETR_1"/>
    <property type="match status" value="1"/>
</dbReference>
<dbReference type="RefSeq" id="WP_218140264.1">
    <property type="nucleotide sequence ID" value="NZ_FOFS01000018.1"/>
</dbReference>
<keyword evidence="1" id="KW-0805">Transcription regulation</keyword>
<dbReference type="FunFam" id="1.10.10.60:FF:000141">
    <property type="entry name" value="TetR family transcriptional regulator"/>
    <property type="match status" value="1"/>
</dbReference>
<evidence type="ECO:0000313" key="8">
    <source>
        <dbReference type="Proteomes" id="UP000199233"/>
    </source>
</evidence>
<dbReference type="InterPro" id="IPR041669">
    <property type="entry name" value="TetR_C_15"/>
</dbReference>
<evidence type="ECO:0000256" key="2">
    <source>
        <dbReference type="ARBA" id="ARBA00023125"/>
    </source>
</evidence>